<accession>A0A8J4YHC6</accession>
<feature type="compositionally biased region" description="Basic residues" evidence="1">
    <location>
        <begin position="1"/>
        <end position="10"/>
    </location>
</feature>
<gene>
    <name evidence="2" type="ORF">GWK47_032953</name>
</gene>
<evidence type="ECO:0000256" key="1">
    <source>
        <dbReference type="SAM" id="MobiDB-lite"/>
    </source>
</evidence>
<reference evidence="2" key="1">
    <citation type="submission" date="2020-07" db="EMBL/GenBank/DDBJ databases">
        <title>The High-quality genome of the commercially important snow crab, Chionoecetes opilio.</title>
        <authorList>
            <person name="Jeong J.-H."/>
            <person name="Ryu S."/>
        </authorList>
    </citation>
    <scope>NUCLEOTIDE SEQUENCE</scope>
    <source>
        <strain evidence="2">MADBK_172401_WGS</strain>
        <tissue evidence="2">Digestive gland</tissue>
    </source>
</reference>
<feature type="region of interest" description="Disordered" evidence="1">
    <location>
        <begin position="1"/>
        <end position="83"/>
    </location>
</feature>
<evidence type="ECO:0000313" key="2">
    <source>
        <dbReference type="EMBL" id="KAG0728215.1"/>
    </source>
</evidence>
<sequence length="302" mass="33915">MGKGKGKRTSRPPPNEGLASSTTRRAEWGSPVLQPPADQDGEQRQSPPSFGALAIKQPGASKASLPRPRATRPPNPSKFWRHGKYRATIPKKLLLKPESIFTTPKAKYRSIWRRTSKNFQSSYPSYRHWGGKILFPDEGPAPKTRPSRTEKGGKLLGVPKRAPGKWGPPLQLCSRLRRGGSRNESWRCASTQPVPKTGATMGLTILQQKNRPPLFLLACRHHVHELFLEKGPFYVFGVIFWSGSPSSSLQGSWSYINQSAIKTLHQRRFRGSGLPKRDDLIQGFLKKLFNKAPRDDYKEMLS</sequence>
<dbReference type="Proteomes" id="UP000770661">
    <property type="component" value="Unassembled WGS sequence"/>
</dbReference>
<organism evidence="2 3">
    <name type="scientific">Chionoecetes opilio</name>
    <name type="common">Atlantic snow crab</name>
    <name type="synonym">Cancer opilio</name>
    <dbReference type="NCBI Taxonomy" id="41210"/>
    <lineage>
        <taxon>Eukaryota</taxon>
        <taxon>Metazoa</taxon>
        <taxon>Ecdysozoa</taxon>
        <taxon>Arthropoda</taxon>
        <taxon>Crustacea</taxon>
        <taxon>Multicrustacea</taxon>
        <taxon>Malacostraca</taxon>
        <taxon>Eumalacostraca</taxon>
        <taxon>Eucarida</taxon>
        <taxon>Decapoda</taxon>
        <taxon>Pleocyemata</taxon>
        <taxon>Brachyura</taxon>
        <taxon>Eubrachyura</taxon>
        <taxon>Majoidea</taxon>
        <taxon>Majidae</taxon>
        <taxon>Chionoecetes</taxon>
    </lineage>
</organism>
<dbReference type="EMBL" id="JACEEZ010002479">
    <property type="protein sequence ID" value="KAG0728215.1"/>
    <property type="molecule type" value="Genomic_DNA"/>
</dbReference>
<feature type="region of interest" description="Disordered" evidence="1">
    <location>
        <begin position="137"/>
        <end position="160"/>
    </location>
</feature>
<comment type="caution">
    <text evidence="2">The sequence shown here is derived from an EMBL/GenBank/DDBJ whole genome shotgun (WGS) entry which is preliminary data.</text>
</comment>
<keyword evidence="3" id="KW-1185">Reference proteome</keyword>
<proteinExistence type="predicted"/>
<protein>
    <submittedName>
        <fullName evidence="2">Uncharacterized protein</fullName>
    </submittedName>
</protein>
<evidence type="ECO:0000313" key="3">
    <source>
        <dbReference type="Proteomes" id="UP000770661"/>
    </source>
</evidence>
<name>A0A8J4YHC6_CHIOP</name>
<dbReference type="AlphaFoldDB" id="A0A8J4YHC6"/>